<feature type="transmembrane region" description="Helical" evidence="1">
    <location>
        <begin position="132"/>
        <end position="151"/>
    </location>
</feature>
<feature type="transmembrane region" description="Helical" evidence="1">
    <location>
        <begin position="6"/>
        <end position="23"/>
    </location>
</feature>
<feature type="transmembrane region" description="Helical" evidence="1">
    <location>
        <begin position="237"/>
        <end position="257"/>
    </location>
</feature>
<feature type="transmembrane region" description="Helical" evidence="1">
    <location>
        <begin position="35"/>
        <end position="54"/>
    </location>
</feature>
<name>A0ABR6W4S7_9BACT</name>
<feature type="transmembrane region" description="Helical" evidence="1">
    <location>
        <begin position="384"/>
        <end position="405"/>
    </location>
</feature>
<keyword evidence="1" id="KW-0812">Transmembrane</keyword>
<comment type="caution">
    <text evidence="2">The sequence shown here is derived from an EMBL/GenBank/DDBJ whole genome shotgun (WGS) entry which is preliminary data.</text>
</comment>
<feature type="transmembrane region" description="Helical" evidence="1">
    <location>
        <begin position="301"/>
        <end position="318"/>
    </location>
</feature>
<dbReference type="EMBL" id="VFIA01000010">
    <property type="protein sequence ID" value="MBC3791574.1"/>
    <property type="molecule type" value="Genomic_DNA"/>
</dbReference>
<accession>A0ABR6W4S7</accession>
<feature type="transmembrane region" description="Helical" evidence="1">
    <location>
        <begin position="209"/>
        <end position="225"/>
    </location>
</feature>
<dbReference type="Proteomes" id="UP000700732">
    <property type="component" value="Unassembled WGS sequence"/>
</dbReference>
<reference evidence="2 3" key="1">
    <citation type="submission" date="2019-06" db="EMBL/GenBank/DDBJ databases">
        <title>Spirosoma utsteinense sp. nov. isolated from Antarctic ice-free soils.</title>
        <authorList>
            <person name="Tahon G."/>
        </authorList>
    </citation>
    <scope>NUCLEOTIDE SEQUENCE [LARGE SCALE GENOMIC DNA]</scope>
    <source>
        <strain evidence="2 3">LMG 31447</strain>
    </source>
</reference>
<feature type="transmembrane region" description="Helical" evidence="1">
    <location>
        <begin position="157"/>
        <end position="175"/>
    </location>
</feature>
<gene>
    <name evidence="2" type="ORF">FH603_2079</name>
</gene>
<feature type="transmembrane region" description="Helical" evidence="1">
    <location>
        <begin position="107"/>
        <end position="125"/>
    </location>
</feature>
<protein>
    <recommendedName>
        <fullName evidence="4">Glycosyltransferase RgtA/B/C/D-like domain-containing protein</fullName>
    </recommendedName>
</protein>
<feature type="transmembrane region" description="Helical" evidence="1">
    <location>
        <begin position="327"/>
        <end position="347"/>
    </location>
</feature>
<keyword evidence="1" id="KW-1133">Transmembrane helix</keyword>
<keyword evidence="1" id="KW-0472">Membrane</keyword>
<evidence type="ECO:0000313" key="3">
    <source>
        <dbReference type="Proteomes" id="UP000700732"/>
    </source>
</evidence>
<keyword evidence="3" id="KW-1185">Reference proteome</keyword>
<dbReference type="RefSeq" id="WP_186737372.1">
    <property type="nucleotide sequence ID" value="NZ_VFIA01000010.1"/>
</dbReference>
<evidence type="ECO:0000313" key="2">
    <source>
        <dbReference type="EMBL" id="MBC3791574.1"/>
    </source>
</evidence>
<proteinExistence type="predicted"/>
<evidence type="ECO:0008006" key="4">
    <source>
        <dbReference type="Google" id="ProtNLM"/>
    </source>
</evidence>
<evidence type="ECO:0000256" key="1">
    <source>
        <dbReference type="SAM" id="Phobius"/>
    </source>
</evidence>
<feature type="transmembrane region" description="Helical" evidence="1">
    <location>
        <begin position="353"/>
        <end position="372"/>
    </location>
</feature>
<feature type="transmembrane region" description="Helical" evidence="1">
    <location>
        <begin position="187"/>
        <end position="203"/>
    </location>
</feature>
<organism evidence="2 3">
    <name type="scientific">Spirosoma utsteinense</name>
    <dbReference type="NCBI Taxonomy" id="2585773"/>
    <lineage>
        <taxon>Bacteria</taxon>
        <taxon>Pseudomonadati</taxon>
        <taxon>Bacteroidota</taxon>
        <taxon>Cytophagia</taxon>
        <taxon>Cytophagales</taxon>
        <taxon>Cytophagaceae</taxon>
        <taxon>Spirosoma</taxon>
    </lineage>
</organism>
<sequence length="565" mass="64262">MPSFDTSPILYWLPVYALCWGLLWMSFRWAGNQRVFLIAASGVLFLLRLPSIVFNAEINPDESQMITQALTLRHDPVFWRSVDGTTAGPLDSYFLTIPALLGLPFDYITAHLMAFSLVAVCLWLLVKTARLWFEEAAARLALLPLVFMFGLTQNGDFLHYNSELIALVLLSWTYYLYAVQVRQKQPVRWRVALIGLLLGMIPFGKLQAVPMAAVVGLFVAVDLLKRRNLATLTRIGHIALLGVCAVLFPVFVVWLTWLNGVYDDFVTFYIQGNFQYARNTSQWQSLLDLPAFFQNGSEFDWLVKLTAGVWLAGFILALRRNTRFAENVWSTGGFIAALLAATLFAITRTGSGYIHYLYFLTGPLLFALAYGWQQLLADGRFGKWITVGAMAIFLMLFGIQAFTLYQQGTPLNLYPSDRQGGWALQPSPVSKTIARYARPGEKLVVWGWRCDYYVQTQMPQGVAENHSIRSAFTHPLLAIYQQRYVENFVRSFPPVFVDAVGKQNLWMTNRKTQGHELIKPLGQFVSDHYDYIGLVSDARIYVRHDRSTRKKGYFVADNKLKRKVN</sequence>